<accession>T0YUZ7</accession>
<dbReference type="AlphaFoldDB" id="T0YUZ7"/>
<evidence type="ECO:0000313" key="1">
    <source>
        <dbReference type="EMBL" id="EQD35762.1"/>
    </source>
</evidence>
<organism evidence="1">
    <name type="scientific">mine drainage metagenome</name>
    <dbReference type="NCBI Taxonomy" id="410659"/>
    <lineage>
        <taxon>unclassified sequences</taxon>
        <taxon>metagenomes</taxon>
        <taxon>ecological metagenomes</taxon>
    </lineage>
</organism>
<dbReference type="PIRSF" id="PIRSF029407">
    <property type="entry name" value="UCP029407"/>
    <property type="match status" value="1"/>
</dbReference>
<dbReference type="InterPro" id="IPR027417">
    <property type="entry name" value="P-loop_NTPase"/>
</dbReference>
<proteinExistence type="predicted"/>
<feature type="non-terminal residue" evidence="1">
    <location>
        <position position="410"/>
    </location>
</feature>
<dbReference type="SUPFAM" id="SSF52540">
    <property type="entry name" value="P-loop containing nucleoside triphosphate hydrolases"/>
    <property type="match status" value="1"/>
</dbReference>
<name>T0YUZ7_9ZZZZ</name>
<gene>
    <name evidence="1" type="ORF">B1B_16773</name>
</gene>
<sequence>MQEQHDAMHRQMILVLGMHRSGTSAVTGVFAHLGAALGGHLIPAADDNPKGFFEHADIVAMHQNLLQGLGSDWDDTAPLPDDWLTSQAARTAAAKICEILRRDFAEANPAFIKDPRICRLVPLWREVLQDEGFRLKVVLVVRDGFEVAASLVERDGLRPTEAACLWLRHELEAEAATRGDPRVVVSYTAILHDWRSEVERIAVALNLKWPRSLSDAGSEIDEFLDSGLRHHRQDAESESGEQIVQPIAGWLNVVHAALTNPAGIETKQLDEITRALSRMDRNSDFYLPSLQRLRKEVQHWRPEAEKVWKNHEWLRARVEELEAAAAGQKGNERLYARVEEIYTAITDQHATMNAVQDGIALELRQQQTAVSGQLATELEALRGEIEGSLRQVRDAVIIQQETACRLSQQL</sequence>
<protein>
    <submittedName>
        <fullName evidence="1">Uncharacterized conserved protein UCP029407</fullName>
    </submittedName>
</protein>
<dbReference type="InterPro" id="IPR014556">
    <property type="entry name" value="UCP029407"/>
</dbReference>
<dbReference type="Gene3D" id="3.40.50.300">
    <property type="entry name" value="P-loop containing nucleotide triphosphate hydrolases"/>
    <property type="match status" value="1"/>
</dbReference>
<reference evidence="1" key="2">
    <citation type="journal article" date="2014" name="ISME J.">
        <title>Microbial stratification in low pH oxic and suboxic macroscopic growths along an acid mine drainage.</title>
        <authorList>
            <person name="Mendez-Garcia C."/>
            <person name="Mesa V."/>
            <person name="Sprenger R.R."/>
            <person name="Richter M."/>
            <person name="Diez M.S."/>
            <person name="Solano J."/>
            <person name="Bargiela R."/>
            <person name="Golyshina O.V."/>
            <person name="Manteca A."/>
            <person name="Ramos J.L."/>
            <person name="Gallego J.R."/>
            <person name="Llorente I."/>
            <person name="Martins Dos Santos V.A."/>
            <person name="Jensen O.N."/>
            <person name="Pelaez A.I."/>
            <person name="Sanchez J."/>
            <person name="Ferrer M."/>
        </authorList>
    </citation>
    <scope>NUCLEOTIDE SEQUENCE</scope>
</reference>
<comment type="caution">
    <text evidence="1">The sequence shown here is derived from an EMBL/GenBank/DDBJ whole genome shotgun (WGS) entry which is preliminary data.</text>
</comment>
<reference evidence="1" key="1">
    <citation type="submission" date="2013-08" db="EMBL/GenBank/DDBJ databases">
        <authorList>
            <person name="Mendez C."/>
            <person name="Richter M."/>
            <person name="Ferrer M."/>
            <person name="Sanchez J."/>
        </authorList>
    </citation>
    <scope>NUCLEOTIDE SEQUENCE</scope>
</reference>
<dbReference type="EMBL" id="AUZY01011181">
    <property type="protein sequence ID" value="EQD35762.1"/>
    <property type="molecule type" value="Genomic_DNA"/>
</dbReference>